<dbReference type="InterPro" id="IPR005892">
    <property type="entry name" value="Gly-betaine_transp_ATP-bd"/>
</dbReference>
<dbReference type="InterPro" id="IPR003439">
    <property type="entry name" value="ABC_transporter-like_ATP-bd"/>
</dbReference>
<comment type="caution">
    <text evidence="11">The sequence shown here is derived from an EMBL/GenBank/DDBJ whole genome shotgun (WGS) entry which is preliminary data.</text>
</comment>
<feature type="domain" description="ABC transporter" evidence="9">
    <location>
        <begin position="2"/>
        <end position="238"/>
    </location>
</feature>
<dbReference type="NCBIfam" id="TIGR01186">
    <property type="entry name" value="proV"/>
    <property type="match status" value="1"/>
</dbReference>
<evidence type="ECO:0000256" key="4">
    <source>
        <dbReference type="ARBA" id="ARBA00022741"/>
    </source>
</evidence>
<dbReference type="Pfam" id="PF00005">
    <property type="entry name" value="ABC_tran"/>
    <property type="match status" value="1"/>
</dbReference>
<keyword evidence="6 7" id="KW-0129">CBS domain</keyword>
<dbReference type="Gene3D" id="3.10.580.10">
    <property type="entry name" value="CBS-domain"/>
    <property type="match status" value="1"/>
</dbReference>
<evidence type="ECO:0000313" key="12">
    <source>
        <dbReference type="Proteomes" id="UP001158045"/>
    </source>
</evidence>
<dbReference type="PANTHER" id="PTHR43117">
    <property type="entry name" value="OSMOPROTECTANT IMPORT ATP-BINDING PROTEIN OSMV"/>
    <property type="match status" value="1"/>
</dbReference>
<evidence type="ECO:0000256" key="2">
    <source>
        <dbReference type="ARBA" id="ARBA00022448"/>
    </source>
</evidence>
<comment type="similarity">
    <text evidence="1 8">Belongs to the ABC transporter superfamily.</text>
</comment>
<accession>A0ABT6NCR8</accession>
<organism evidence="11 12">
    <name type="scientific">Fusibacter bizertensis</name>
    <dbReference type="NCBI Taxonomy" id="1488331"/>
    <lineage>
        <taxon>Bacteria</taxon>
        <taxon>Bacillati</taxon>
        <taxon>Bacillota</taxon>
        <taxon>Clostridia</taxon>
        <taxon>Eubacteriales</taxon>
        <taxon>Eubacteriales Family XII. Incertae Sedis</taxon>
        <taxon>Fusibacter</taxon>
    </lineage>
</organism>
<dbReference type="InterPro" id="IPR003593">
    <property type="entry name" value="AAA+_ATPase"/>
</dbReference>
<dbReference type="GO" id="GO:0005524">
    <property type="term" value="F:ATP binding"/>
    <property type="evidence" value="ECO:0007669"/>
    <property type="project" value="UniProtKB-KW"/>
</dbReference>
<keyword evidence="8" id="KW-0997">Cell inner membrane</keyword>
<keyword evidence="8" id="KW-0472">Membrane</keyword>
<feature type="domain" description="CBS" evidence="10">
    <location>
        <begin position="311"/>
        <end position="370"/>
    </location>
</feature>
<dbReference type="PROSITE" id="PS00211">
    <property type="entry name" value="ABC_TRANSPORTER_1"/>
    <property type="match status" value="1"/>
</dbReference>
<evidence type="ECO:0000259" key="10">
    <source>
        <dbReference type="PROSITE" id="PS51371"/>
    </source>
</evidence>
<keyword evidence="3" id="KW-0677">Repeat</keyword>
<evidence type="ECO:0000259" key="9">
    <source>
        <dbReference type="PROSITE" id="PS50893"/>
    </source>
</evidence>
<evidence type="ECO:0000256" key="8">
    <source>
        <dbReference type="RuleBase" id="RU369116"/>
    </source>
</evidence>
<sequence>MIVFEQVIKKYNNQDKAAVDNLDLHIQKGEICMLVGPSGCGKTTTMKMINKLIKATSGKIYIDGMDIDQVDPINLRLDIGYVIQDTGLFPHMTIADNIATVPKEKGWSRNKIRNRVDELLELMDLDPEIYRDKKPKDLSGGQKQRVGVARALAADPPVMLMDEPFGALDPITRGKLQDEFLRIQEKIGKTIVFVTHDIDEALKMGDKIVVMRDGRVVQFGSPNEILSNPADEFVSELIGGNSNLKMMNLMKCKDIMRLIPNVDSRESSKAALKIANEHDVKNLLVTDHGQKLLGYVSYGSLASNDTVVSNLIKEIGETVTPKTTLQDVLSKMFSLGKKTVFVSGTKGTVEGIVTMDDLLKAVKDDEQISESDI</sequence>
<dbReference type="SMART" id="SM00382">
    <property type="entry name" value="AAA"/>
    <property type="match status" value="1"/>
</dbReference>
<keyword evidence="2 8" id="KW-0813">Transport</keyword>
<dbReference type="EMBL" id="JARYZI010000005">
    <property type="protein sequence ID" value="MDH8678219.1"/>
    <property type="molecule type" value="Genomic_DNA"/>
</dbReference>
<comment type="subunit">
    <text evidence="8">The complex is probably composed of two ATP-binding proteins, two transmembrane proteins and a solute-binding protein.</text>
</comment>
<dbReference type="PROSITE" id="PS51371">
    <property type="entry name" value="CBS"/>
    <property type="match status" value="1"/>
</dbReference>
<keyword evidence="5 8" id="KW-0067">ATP-binding</keyword>
<keyword evidence="8" id="KW-1003">Cell membrane</keyword>
<comment type="catalytic activity">
    <reaction evidence="8">
        <text>a quaternary ammonium(out) + ATP + H2O = a quaternary ammonium(in) + ADP + phosphate + H(+)</text>
        <dbReference type="Rhea" id="RHEA:11036"/>
        <dbReference type="ChEBI" id="CHEBI:15377"/>
        <dbReference type="ChEBI" id="CHEBI:15378"/>
        <dbReference type="ChEBI" id="CHEBI:30616"/>
        <dbReference type="ChEBI" id="CHEBI:35267"/>
        <dbReference type="ChEBI" id="CHEBI:43474"/>
        <dbReference type="ChEBI" id="CHEBI:456216"/>
    </reaction>
</comment>
<protein>
    <recommendedName>
        <fullName evidence="8">Quaternary amine transport ATP-binding protein</fullName>
        <ecNumber evidence="8">7.6.2.9</ecNumber>
    </recommendedName>
</protein>
<dbReference type="Proteomes" id="UP001158045">
    <property type="component" value="Unassembled WGS sequence"/>
</dbReference>
<dbReference type="InterPro" id="IPR027417">
    <property type="entry name" value="P-loop_NTPase"/>
</dbReference>
<evidence type="ECO:0000256" key="5">
    <source>
        <dbReference type="ARBA" id="ARBA00022840"/>
    </source>
</evidence>
<evidence type="ECO:0000256" key="1">
    <source>
        <dbReference type="ARBA" id="ARBA00005417"/>
    </source>
</evidence>
<evidence type="ECO:0000256" key="3">
    <source>
        <dbReference type="ARBA" id="ARBA00022737"/>
    </source>
</evidence>
<dbReference type="InterPro" id="IPR046342">
    <property type="entry name" value="CBS_dom_sf"/>
</dbReference>
<dbReference type="PROSITE" id="PS50893">
    <property type="entry name" value="ABC_TRANSPORTER_2"/>
    <property type="match status" value="1"/>
</dbReference>
<keyword evidence="12" id="KW-1185">Reference proteome</keyword>
<evidence type="ECO:0000256" key="6">
    <source>
        <dbReference type="ARBA" id="ARBA00023122"/>
    </source>
</evidence>
<evidence type="ECO:0000256" key="7">
    <source>
        <dbReference type="PROSITE-ProRule" id="PRU00703"/>
    </source>
</evidence>
<comment type="subcellular location">
    <subcellularLocation>
        <location evidence="8">Cell inner membrane</location>
        <topology evidence="8">Peripheral membrane protein</topology>
    </subcellularLocation>
</comment>
<keyword evidence="4 8" id="KW-0547">Nucleotide-binding</keyword>
<dbReference type="CDD" id="cd02205">
    <property type="entry name" value="CBS_pair_SF"/>
    <property type="match status" value="1"/>
</dbReference>
<evidence type="ECO:0000313" key="11">
    <source>
        <dbReference type="EMBL" id="MDH8678219.1"/>
    </source>
</evidence>
<proteinExistence type="inferred from homology"/>
<name>A0ABT6NCR8_9FIRM</name>
<dbReference type="PANTHER" id="PTHR43117:SF4">
    <property type="entry name" value="OSMOPROTECTANT IMPORT ATP-BINDING PROTEIN OSMV"/>
    <property type="match status" value="1"/>
</dbReference>
<dbReference type="InterPro" id="IPR000644">
    <property type="entry name" value="CBS_dom"/>
</dbReference>
<dbReference type="Gene3D" id="3.40.50.300">
    <property type="entry name" value="P-loop containing nucleotide triphosphate hydrolases"/>
    <property type="match status" value="1"/>
</dbReference>
<dbReference type="SUPFAM" id="SSF54631">
    <property type="entry name" value="CBS-domain pair"/>
    <property type="match status" value="1"/>
</dbReference>
<reference evidence="11 12" key="1">
    <citation type="submission" date="2023-04" db="EMBL/GenBank/DDBJ databases">
        <title>Fusibacter bizertensis strain WBS, isolated from littoral bottom sediments of the Arctic seas - biochemical and genomic analysis.</title>
        <authorList>
            <person name="Brioukhanov A.L."/>
        </authorList>
    </citation>
    <scope>NUCLEOTIDE SEQUENCE [LARGE SCALE GENOMIC DNA]</scope>
    <source>
        <strain evidence="11 12">WBS</strain>
    </source>
</reference>
<dbReference type="SUPFAM" id="SSF52540">
    <property type="entry name" value="P-loop containing nucleoside triphosphate hydrolases"/>
    <property type="match status" value="1"/>
</dbReference>
<dbReference type="RefSeq" id="WP_281094059.1">
    <property type="nucleotide sequence ID" value="NZ_JARYZI010000005.1"/>
</dbReference>
<dbReference type="InterPro" id="IPR017871">
    <property type="entry name" value="ABC_transporter-like_CS"/>
</dbReference>
<dbReference type="EC" id="7.6.2.9" evidence="8"/>
<dbReference type="Pfam" id="PF00571">
    <property type="entry name" value="CBS"/>
    <property type="match status" value="1"/>
</dbReference>
<gene>
    <name evidence="11" type="ORF">QE109_08675</name>
</gene>